<comment type="similarity">
    <text evidence="2">Belongs to the threonine aldolase family.</text>
</comment>
<dbReference type="InterPro" id="IPR015421">
    <property type="entry name" value="PyrdxlP-dep_Trfase_major"/>
</dbReference>
<keyword evidence="7" id="KW-1185">Reference proteome</keyword>
<dbReference type="GO" id="GO:0006520">
    <property type="term" value="P:amino acid metabolic process"/>
    <property type="evidence" value="ECO:0007669"/>
    <property type="project" value="InterPro"/>
</dbReference>
<comment type="cofactor">
    <cofactor evidence="1">
        <name>pyridoxal 5'-phosphate</name>
        <dbReference type="ChEBI" id="CHEBI:597326"/>
    </cofactor>
</comment>
<dbReference type="Gene3D" id="3.90.1150.10">
    <property type="entry name" value="Aspartate Aminotransferase, domain 1"/>
    <property type="match status" value="1"/>
</dbReference>
<evidence type="ECO:0000313" key="6">
    <source>
        <dbReference type="EMBL" id="UUF07425.1"/>
    </source>
</evidence>
<keyword evidence="3" id="KW-0663">Pyridoxal phosphate</keyword>
<dbReference type="GO" id="GO:0016829">
    <property type="term" value="F:lyase activity"/>
    <property type="evidence" value="ECO:0007669"/>
    <property type="project" value="InterPro"/>
</dbReference>
<dbReference type="EMBL" id="CP071250">
    <property type="protein sequence ID" value="UUF07425.1"/>
    <property type="molecule type" value="Genomic_DNA"/>
</dbReference>
<dbReference type="PANTHER" id="PTHR48097:SF5">
    <property type="entry name" value="LOW SPECIFICITY L-THREONINE ALDOLASE"/>
    <property type="match status" value="1"/>
</dbReference>
<dbReference type="AlphaFoldDB" id="A0A9Q9CF02"/>
<reference evidence="6 7" key="1">
    <citation type="submission" date="2021-03" db="EMBL/GenBank/DDBJ databases">
        <title>Comparative Genomics and Metabolomics in the genus Turicibacter.</title>
        <authorList>
            <person name="Maki J."/>
            <person name="Looft T."/>
        </authorList>
    </citation>
    <scope>NUCLEOTIDE SEQUENCE</scope>
    <source>
        <strain evidence="6">ISU324</strain>
        <strain evidence="5 7">MMM721</strain>
    </source>
</reference>
<evidence type="ECO:0000259" key="4">
    <source>
        <dbReference type="Pfam" id="PF01212"/>
    </source>
</evidence>
<evidence type="ECO:0000256" key="3">
    <source>
        <dbReference type="ARBA" id="ARBA00022898"/>
    </source>
</evidence>
<evidence type="ECO:0000313" key="5">
    <source>
        <dbReference type="EMBL" id="UUF06185.1"/>
    </source>
</evidence>
<gene>
    <name evidence="5" type="ORF">J0J69_00930</name>
    <name evidence="6" type="ORF">J0J70_07220</name>
</gene>
<dbReference type="SUPFAM" id="SSF53383">
    <property type="entry name" value="PLP-dependent transferases"/>
    <property type="match status" value="1"/>
</dbReference>
<dbReference type="GO" id="GO:0008483">
    <property type="term" value="F:transaminase activity"/>
    <property type="evidence" value="ECO:0007669"/>
    <property type="project" value="UniProtKB-KW"/>
</dbReference>
<dbReference type="Proteomes" id="UP001058016">
    <property type="component" value="Chromosome"/>
</dbReference>
<dbReference type="Proteomes" id="UP001058072">
    <property type="component" value="Chromosome"/>
</dbReference>
<keyword evidence="6" id="KW-0032">Aminotransferase</keyword>
<name>A0A9Q9CF02_9FIRM</name>
<dbReference type="EMBL" id="CP071249">
    <property type="protein sequence ID" value="UUF06185.1"/>
    <property type="molecule type" value="Genomic_DNA"/>
</dbReference>
<dbReference type="InterPro" id="IPR001597">
    <property type="entry name" value="ArAA_b-elim_lyase/Thr_aldolase"/>
</dbReference>
<sequence length="348" mass="39298">MINFQIDYAEGAHPTIMSALMQTNMLQTPGYGTDYYCQQAKEYIQTYLNPTKCDIHFLMGGTQTNLTFISHVLRPYEAVLSPSTGHIAFNETGSIEATGHKVIEIPSIDGKVTLEALQKIVAAHNTVHMLKPKLLYLSNPTELGTLYSKQELERLSHFCQDHQLYLYLDGARLGSALTAPSNTLQLSDYAHLTDAFYIGGTKNGALFGEALVISNPLLQDCFRFSMKQKGALLAKGRLLGIQFAELFQNQLYFKIGQEANSMAQLLKEGLSTLNFPFLVDSDTNQLFPIFPNSLIDYLHQRFTFLVWDTYDESHSIIRLITSFSTTRQDIYEFLSSIIQFQEKDALQR</sequence>
<keyword evidence="6" id="KW-0808">Transferase</keyword>
<dbReference type="InterPro" id="IPR015422">
    <property type="entry name" value="PyrdxlP-dep_Trfase_small"/>
</dbReference>
<dbReference type="Pfam" id="PF01212">
    <property type="entry name" value="Beta_elim_lyase"/>
    <property type="match status" value="1"/>
</dbReference>
<protein>
    <submittedName>
        <fullName evidence="6">Aminotransferase class I/II-fold pyridoxal phosphate-dependent enzyme</fullName>
    </submittedName>
</protein>
<evidence type="ECO:0000313" key="8">
    <source>
        <dbReference type="Proteomes" id="UP001058072"/>
    </source>
</evidence>
<evidence type="ECO:0000313" key="7">
    <source>
        <dbReference type="Proteomes" id="UP001058016"/>
    </source>
</evidence>
<dbReference type="InterPro" id="IPR015424">
    <property type="entry name" value="PyrdxlP-dep_Trfase"/>
</dbReference>
<evidence type="ECO:0000256" key="2">
    <source>
        <dbReference type="ARBA" id="ARBA00006966"/>
    </source>
</evidence>
<evidence type="ECO:0000256" key="1">
    <source>
        <dbReference type="ARBA" id="ARBA00001933"/>
    </source>
</evidence>
<proteinExistence type="inferred from homology"/>
<dbReference type="Gene3D" id="3.40.640.10">
    <property type="entry name" value="Type I PLP-dependent aspartate aminotransferase-like (Major domain)"/>
    <property type="match status" value="1"/>
</dbReference>
<organism evidence="6 8">
    <name type="scientific">Turicibacter bilis</name>
    <dbReference type="NCBI Taxonomy" id="2735723"/>
    <lineage>
        <taxon>Bacteria</taxon>
        <taxon>Bacillati</taxon>
        <taxon>Bacillota</taxon>
        <taxon>Erysipelotrichia</taxon>
        <taxon>Erysipelotrichales</taxon>
        <taxon>Turicibacteraceae</taxon>
        <taxon>Turicibacter</taxon>
    </lineage>
</organism>
<accession>A0A9Q9CF02</accession>
<feature type="domain" description="Aromatic amino acid beta-eliminating lyase/threonine aldolase" evidence="4">
    <location>
        <begin position="17"/>
        <end position="287"/>
    </location>
</feature>
<dbReference type="PANTHER" id="PTHR48097">
    <property type="entry name" value="L-THREONINE ALDOLASE-RELATED"/>
    <property type="match status" value="1"/>
</dbReference>